<evidence type="ECO:0000256" key="1">
    <source>
        <dbReference type="ARBA" id="ARBA00004651"/>
    </source>
</evidence>
<reference evidence="10" key="1">
    <citation type="submission" date="2021-03" db="EMBL/GenBank/DDBJ databases">
        <title>Antimicrobial resistance genes in bacteria isolated from Japanese honey, and their potential for conferring macrolide and lincosamide resistance in the American foulbrood pathogen Paenibacillus larvae.</title>
        <authorList>
            <person name="Okamoto M."/>
            <person name="Kumagai M."/>
            <person name="Kanamori H."/>
            <person name="Takamatsu D."/>
        </authorList>
    </citation>
    <scope>NUCLEOTIDE SEQUENCE</scope>
    <source>
        <strain evidence="10">J2TS6</strain>
    </source>
</reference>
<keyword evidence="6 8" id="KW-1133">Transmembrane helix</keyword>
<dbReference type="PANTHER" id="PTHR42929:SF1">
    <property type="entry name" value="INNER MEMBRANE ABC TRANSPORTER PERMEASE PROTEIN YDCU-RELATED"/>
    <property type="match status" value="1"/>
</dbReference>
<organism evidence="10 11">
    <name type="scientific">Paenibacillus albilobatus</name>
    <dbReference type="NCBI Taxonomy" id="2716884"/>
    <lineage>
        <taxon>Bacteria</taxon>
        <taxon>Bacillati</taxon>
        <taxon>Bacillota</taxon>
        <taxon>Bacilli</taxon>
        <taxon>Bacillales</taxon>
        <taxon>Paenibacillaceae</taxon>
        <taxon>Paenibacillus</taxon>
    </lineage>
</organism>
<feature type="transmembrane region" description="Helical" evidence="8">
    <location>
        <begin position="265"/>
        <end position="289"/>
    </location>
</feature>
<sequence>MSGQGLNMPLETGKPLKTAWNGRGAKRSALGLAMVIPSFLLLLFMIVVPIATSIRESLTGSDGAFTWNNYKYLFTDPGMKANILYTLNLTVVSSVIVLVIAYMLAVFLRFSTGRLAGWIEKLYYIPMFIPSVIATYGMINMYGNHGWLARILLLFTDAPFMKILYDYKGLLLANLWFNIPFATMMLSSALSGVPNSVIESAKDIGAGKMQIFFRIIFPMTFKSMLVAATFVVMGVIGSFTAPFLIGPNAPQVLGVAMQQQFSVYYETGIASACAVFMFAICSLVGYFYIRNMMKEER</sequence>
<keyword evidence="7 8" id="KW-0472">Membrane</keyword>
<comment type="similarity">
    <text evidence="2">Belongs to the binding-protein-dependent transport system permease family. CysTW subfamily.</text>
</comment>
<evidence type="ECO:0000313" key="11">
    <source>
        <dbReference type="Proteomes" id="UP000679779"/>
    </source>
</evidence>
<keyword evidence="4" id="KW-1003">Cell membrane</keyword>
<feature type="transmembrane region" description="Helical" evidence="8">
    <location>
        <begin position="122"/>
        <end position="141"/>
    </location>
</feature>
<evidence type="ECO:0000256" key="4">
    <source>
        <dbReference type="ARBA" id="ARBA00022475"/>
    </source>
</evidence>
<dbReference type="GO" id="GO:0055085">
    <property type="term" value="P:transmembrane transport"/>
    <property type="evidence" value="ECO:0007669"/>
    <property type="project" value="InterPro"/>
</dbReference>
<evidence type="ECO:0000256" key="7">
    <source>
        <dbReference type="ARBA" id="ARBA00023136"/>
    </source>
</evidence>
<dbReference type="InterPro" id="IPR035906">
    <property type="entry name" value="MetI-like_sf"/>
</dbReference>
<feature type="transmembrane region" description="Helical" evidence="8">
    <location>
        <begin position="29"/>
        <end position="51"/>
    </location>
</feature>
<evidence type="ECO:0000256" key="8">
    <source>
        <dbReference type="RuleBase" id="RU363032"/>
    </source>
</evidence>
<evidence type="ECO:0000313" key="10">
    <source>
        <dbReference type="EMBL" id="GIO30366.1"/>
    </source>
</evidence>
<keyword evidence="11" id="KW-1185">Reference proteome</keyword>
<evidence type="ECO:0000256" key="5">
    <source>
        <dbReference type="ARBA" id="ARBA00022692"/>
    </source>
</evidence>
<accession>A0A919XCW3</accession>
<keyword evidence="3 8" id="KW-0813">Transport</keyword>
<feature type="transmembrane region" description="Helical" evidence="8">
    <location>
        <begin position="83"/>
        <end position="110"/>
    </location>
</feature>
<dbReference type="Pfam" id="PF00528">
    <property type="entry name" value="BPD_transp_1"/>
    <property type="match status" value="1"/>
</dbReference>
<dbReference type="CDD" id="cd06261">
    <property type="entry name" value="TM_PBP2"/>
    <property type="match status" value="1"/>
</dbReference>
<evidence type="ECO:0000256" key="6">
    <source>
        <dbReference type="ARBA" id="ARBA00022989"/>
    </source>
</evidence>
<keyword evidence="5 8" id="KW-0812">Transmembrane</keyword>
<dbReference type="GO" id="GO:0005886">
    <property type="term" value="C:plasma membrane"/>
    <property type="evidence" value="ECO:0007669"/>
    <property type="project" value="UniProtKB-SubCell"/>
</dbReference>
<name>A0A919XCW3_9BACL</name>
<proteinExistence type="inferred from homology"/>
<dbReference type="SUPFAM" id="SSF161098">
    <property type="entry name" value="MetI-like"/>
    <property type="match status" value="1"/>
</dbReference>
<comment type="subcellular location">
    <subcellularLocation>
        <location evidence="1 8">Cell membrane</location>
        <topology evidence="1 8">Multi-pass membrane protein</topology>
    </subcellularLocation>
</comment>
<dbReference type="Gene3D" id="1.10.3720.10">
    <property type="entry name" value="MetI-like"/>
    <property type="match status" value="1"/>
</dbReference>
<comment type="caution">
    <text evidence="10">The sequence shown here is derived from an EMBL/GenBank/DDBJ whole genome shotgun (WGS) entry which is preliminary data.</text>
</comment>
<dbReference type="EMBL" id="BORQ01000001">
    <property type="protein sequence ID" value="GIO30366.1"/>
    <property type="molecule type" value="Genomic_DNA"/>
</dbReference>
<dbReference type="PANTHER" id="PTHR42929">
    <property type="entry name" value="INNER MEMBRANE ABC TRANSPORTER PERMEASE PROTEIN YDCU-RELATED-RELATED"/>
    <property type="match status" value="1"/>
</dbReference>
<dbReference type="InterPro" id="IPR000515">
    <property type="entry name" value="MetI-like"/>
</dbReference>
<dbReference type="RefSeq" id="WP_160040430.1">
    <property type="nucleotide sequence ID" value="NZ_BORQ01000001.1"/>
</dbReference>
<feature type="domain" description="ABC transmembrane type-1" evidence="9">
    <location>
        <begin position="83"/>
        <end position="288"/>
    </location>
</feature>
<gene>
    <name evidence="10" type="primary">potB</name>
    <name evidence="10" type="ORF">J2TS6_15070</name>
</gene>
<protein>
    <submittedName>
        <fullName evidence="10">Spermidine/putrescine ABC transporter permease</fullName>
    </submittedName>
</protein>
<dbReference type="AlphaFoldDB" id="A0A919XCW3"/>
<evidence type="ECO:0000256" key="2">
    <source>
        <dbReference type="ARBA" id="ARBA00007069"/>
    </source>
</evidence>
<dbReference type="PROSITE" id="PS50928">
    <property type="entry name" value="ABC_TM1"/>
    <property type="match status" value="1"/>
</dbReference>
<evidence type="ECO:0000256" key="3">
    <source>
        <dbReference type="ARBA" id="ARBA00022448"/>
    </source>
</evidence>
<dbReference type="Proteomes" id="UP000679779">
    <property type="component" value="Unassembled WGS sequence"/>
</dbReference>
<evidence type="ECO:0000259" key="9">
    <source>
        <dbReference type="PROSITE" id="PS50928"/>
    </source>
</evidence>